<dbReference type="Gene3D" id="3.30.70.360">
    <property type="match status" value="1"/>
</dbReference>
<proteinExistence type="predicted"/>
<organism evidence="4">
    <name type="scientific">freshwater metagenome</name>
    <dbReference type="NCBI Taxonomy" id="449393"/>
    <lineage>
        <taxon>unclassified sequences</taxon>
        <taxon>metagenomes</taxon>
        <taxon>ecological metagenomes</taxon>
    </lineage>
</organism>
<dbReference type="InterPro" id="IPR036264">
    <property type="entry name" value="Bact_exopeptidase_dim_dom"/>
</dbReference>
<name>A0A6J6QLK5_9ZZZZ</name>
<gene>
    <name evidence="4" type="ORF">UFOPK2657_00494</name>
</gene>
<feature type="region of interest" description="Disordered" evidence="2">
    <location>
        <begin position="1"/>
        <end position="23"/>
    </location>
</feature>
<dbReference type="InterPro" id="IPR011650">
    <property type="entry name" value="Peptidase_M20_dimer"/>
</dbReference>
<dbReference type="SUPFAM" id="SSF55031">
    <property type="entry name" value="Bacterial exopeptidase dimerisation domain"/>
    <property type="match status" value="1"/>
</dbReference>
<evidence type="ECO:0000256" key="1">
    <source>
        <dbReference type="ARBA" id="ARBA00022801"/>
    </source>
</evidence>
<dbReference type="Gene3D" id="3.40.630.10">
    <property type="entry name" value="Zn peptidases"/>
    <property type="match status" value="1"/>
</dbReference>
<dbReference type="CDD" id="cd03886">
    <property type="entry name" value="M20_Acy1"/>
    <property type="match status" value="1"/>
</dbReference>
<reference evidence="4" key="1">
    <citation type="submission" date="2020-05" db="EMBL/GenBank/DDBJ databases">
        <authorList>
            <person name="Chiriac C."/>
            <person name="Salcher M."/>
            <person name="Ghai R."/>
            <person name="Kavagutti S V."/>
        </authorList>
    </citation>
    <scope>NUCLEOTIDE SEQUENCE</scope>
</reference>
<sequence>MATKATTEPASERHGGTTGLLEQSSAMLDEARRLRRELHTWPEIGLDLPKTREAVLQALEGLPLDITLHTTTSGIAAMLTGDKPGPTVMLRGDMDALPMPEDTGLDYSSKVENVMHACGHDTHVAMLAGAARMLSERKSDLTGRVLFMFQPGEEGYGGAEYMLNEGILNVGDESPLAAAYALHITSSLPSGFVGSKGGPIMASSDVVQIEVTGKGGHASEPFRTLDPIPVACEIVQALQMFITRRIEIWDPAVITITKLIAGTASNVIPETAKIEGTIRAMSAATRAKVHDGIRRIAEGIAETHEMSAEVTIKLGYPVTVNDAPSADFALDIAKAVNGDKNVAHMPNPVMGAEDFSYVLEKVPGAMLFLGGTPQGKDPRTAPPNHSNRVMFEEDAMTTGMALYSALALRTLGLTLS</sequence>
<dbReference type="InterPro" id="IPR002933">
    <property type="entry name" value="Peptidase_M20"/>
</dbReference>
<dbReference type="PANTHER" id="PTHR11014:SF63">
    <property type="entry name" value="METALLOPEPTIDASE, PUTATIVE (AFU_ORTHOLOGUE AFUA_6G09600)-RELATED"/>
    <property type="match status" value="1"/>
</dbReference>
<dbReference type="PIRSF" id="PIRSF005962">
    <property type="entry name" value="Pept_M20D_amidohydro"/>
    <property type="match status" value="1"/>
</dbReference>
<protein>
    <submittedName>
        <fullName evidence="4">Unannotated protein</fullName>
    </submittedName>
</protein>
<accession>A0A6J6QLK5</accession>
<dbReference type="PANTHER" id="PTHR11014">
    <property type="entry name" value="PEPTIDASE M20 FAMILY MEMBER"/>
    <property type="match status" value="1"/>
</dbReference>
<evidence type="ECO:0000313" key="4">
    <source>
        <dbReference type="EMBL" id="CAB4710533.1"/>
    </source>
</evidence>
<evidence type="ECO:0000259" key="3">
    <source>
        <dbReference type="Pfam" id="PF07687"/>
    </source>
</evidence>
<keyword evidence="1" id="KW-0378">Hydrolase</keyword>
<dbReference type="Pfam" id="PF07687">
    <property type="entry name" value="M20_dimer"/>
    <property type="match status" value="1"/>
</dbReference>
<dbReference type="SUPFAM" id="SSF53187">
    <property type="entry name" value="Zn-dependent exopeptidases"/>
    <property type="match status" value="1"/>
</dbReference>
<dbReference type="GO" id="GO:0016787">
    <property type="term" value="F:hydrolase activity"/>
    <property type="evidence" value="ECO:0007669"/>
    <property type="project" value="UniProtKB-KW"/>
</dbReference>
<dbReference type="InterPro" id="IPR017439">
    <property type="entry name" value="Amidohydrolase"/>
</dbReference>
<evidence type="ECO:0000256" key="2">
    <source>
        <dbReference type="SAM" id="MobiDB-lite"/>
    </source>
</evidence>
<dbReference type="AlphaFoldDB" id="A0A6J6QLK5"/>
<dbReference type="FunFam" id="3.30.70.360:FF:000001">
    <property type="entry name" value="N-acetyldiaminopimelate deacetylase"/>
    <property type="match status" value="1"/>
</dbReference>
<dbReference type="Pfam" id="PF01546">
    <property type="entry name" value="Peptidase_M20"/>
    <property type="match status" value="1"/>
</dbReference>
<feature type="domain" description="Peptidase M20 dimerisation" evidence="3">
    <location>
        <begin position="208"/>
        <end position="301"/>
    </location>
</feature>
<dbReference type="EMBL" id="CAEZYG010000066">
    <property type="protein sequence ID" value="CAB4710533.1"/>
    <property type="molecule type" value="Genomic_DNA"/>
</dbReference>
<dbReference type="NCBIfam" id="TIGR01891">
    <property type="entry name" value="amidohydrolases"/>
    <property type="match status" value="1"/>
</dbReference>